<evidence type="ECO:0000313" key="2">
    <source>
        <dbReference type="Proteomes" id="UP000433366"/>
    </source>
</evidence>
<dbReference type="GO" id="GO:0016855">
    <property type="term" value="F:racemase and epimerase activity, acting on amino acids and derivatives"/>
    <property type="evidence" value="ECO:0007669"/>
    <property type="project" value="InterPro"/>
</dbReference>
<accession>A0A6B0BH85</accession>
<dbReference type="Proteomes" id="UP000433366">
    <property type="component" value="Unassembled WGS sequence"/>
</dbReference>
<name>A0A6B0BH85_STAAU</name>
<dbReference type="AlphaFoldDB" id="A0A6B0BH85"/>
<gene>
    <name evidence="1" type="ORF">GO793_07885</name>
</gene>
<evidence type="ECO:0000313" key="1">
    <source>
        <dbReference type="EMBL" id="MVI55770.1"/>
    </source>
</evidence>
<dbReference type="Gene3D" id="3.40.50.1860">
    <property type="match status" value="1"/>
</dbReference>
<proteinExistence type="predicted"/>
<dbReference type="InterPro" id="IPR001920">
    <property type="entry name" value="Asp/Glu_race"/>
</dbReference>
<protein>
    <submittedName>
        <fullName evidence="1">Glutamate racemase</fullName>
    </submittedName>
</protein>
<organism evidence="1 2">
    <name type="scientific">Staphylococcus aureus</name>
    <dbReference type="NCBI Taxonomy" id="1280"/>
    <lineage>
        <taxon>Bacteria</taxon>
        <taxon>Bacillati</taxon>
        <taxon>Bacillota</taxon>
        <taxon>Bacilli</taxon>
        <taxon>Bacillales</taxon>
        <taxon>Staphylococcaceae</taxon>
        <taxon>Staphylococcus</taxon>
    </lineage>
</organism>
<sequence length="50" mass="5751">ALLTFSNEHASYTEHPDHRFFATGDPTHITNIIKEWLNLSVNVERISVND</sequence>
<comment type="caution">
    <text evidence="1">The sequence shown here is derived from an EMBL/GenBank/DDBJ whole genome shotgun (WGS) entry which is preliminary data.</text>
</comment>
<dbReference type="EMBL" id="WPRH01000468">
    <property type="protein sequence ID" value="MVI55770.1"/>
    <property type="molecule type" value="Genomic_DNA"/>
</dbReference>
<reference evidence="1 2" key="1">
    <citation type="submission" date="2019-11" db="EMBL/GenBank/DDBJ databases">
        <title>Implementation of targeted gown and glove precautions to prevent Staphylococcus aureus acquisition in community-based nursing homes.</title>
        <authorList>
            <person name="Stine O.C."/>
        </authorList>
    </citation>
    <scope>NUCLEOTIDE SEQUENCE [LARGE SCALE GENOMIC DNA]</scope>
    <source>
        <strain evidence="1 2">S_4031.LGMP.AI</strain>
    </source>
</reference>
<feature type="non-terminal residue" evidence="1">
    <location>
        <position position="1"/>
    </location>
</feature>